<comment type="subcellular location">
    <subcellularLocation>
        <location evidence="1 6">Membrane</location>
        <topology evidence="1 6">Multi-pass membrane protein</topology>
    </subcellularLocation>
</comment>
<sequence>MYHHHPLLESYKPTPGSQASKSHQKWVQISVCIIFRQPREREMDGRARALLPFVGMIVVVQAQASNMVVMKMAMSDGINKYTMVFYSNALSSLVLLPCPFIISRRSGSCLPLTFAVLRKIFLLALVGFAAQICGYVGIDYSSPVLGTALMNLIPAFIFILAIISRMEKVNWKSSRGQAKLVGTIASILGAFVVTLYKGPPILPSPSPPPSVQPRHLLFLLSQQSNWILGGFLLVAESFLLSLWYIGQAFVLKDYPVVLNLMFYSIFFTTILSGLFSFAIVREPQSWILKVDAGLIAILYSALVAGVFMITLCTWCLKETGPVYVSMFKPLGIVFAVILGFIFLGEMLHLGSLIGAIVIVMGFYVVVWGKSKEEETTIKGSGDGRSLASSSHKIPLLQSRASSV</sequence>
<dbReference type="SUPFAM" id="SSF103481">
    <property type="entry name" value="Multidrug resistance efflux transporter EmrE"/>
    <property type="match status" value="1"/>
</dbReference>
<feature type="transmembrane region" description="Helical" evidence="6">
    <location>
        <begin position="226"/>
        <end position="245"/>
    </location>
</feature>
<dbReference type="AlphaFoldDB" id="A0A8B8NEK7"/>
<dbReference type="InterPro" id="IPR000620">
    <property type="entry name" value="EamA_dom"/>
</dbReference>
<keyword evidence="3 6" id="KW-0812">Transmembrane</keyword>
<dbReference type="Pfam" id="PF00892">
    <property type="entry name" value="EamA"/>
    <property type="match status" value="2"/>
</dbReference>
<dbReference type="GO" id="GO:0016020">
    <property type="term" value="C:membrane"/>
    <property type="evidence" value="ECO:0007669"/>
    <property type="project" value="UniProtKB-SubCell"/>
</dbReference>
<feature type="transmembrane region" description="Helical" evidence="6">
    <location>
        <begin position="144"/>
        <end position="164"/>
    </location>
</feature>
<evidence type="ECO:0000256" key="6">
    <source>
        <dbReference type="RuleBase" id="RU363077"/>
    </source>
</evidence>
<keyword evidence="9" id="KW-1185">Reference proteome</keyword>
<feature type="transmembrane region" description="Helical" evidence="6">
    <location>
        <begin position="81"/>
        <end position="102"/>
    </location>
</feature>
<feature type="transmembrane region" description="Helical" evidence="6">
    <location>
        <begin position="292"/>
        <end position="316"/>
    </location>
</feature>
<proteinExistence type="inferred from homology"/>
<evidence type="ECO:0000313" key="10">
    <source>
        <dbReference type="RefSeq" id="XP_030520897.2"/>
    </source>
</evidence>
<dbReference type="Proteomes" id="UP000827889">
    <property type="component" value="Chromosome 6"/>
</dbReference>
<evidence type="ECO:0000259" key="8">
    <source>
        <dbReference type="Pfam" id="PF00892"/>
    </source>
</evidence>
<evidence type="ECO:0000256" key="4">
    <source>
        <dbReference type="ARBA" id="ARBA00022989"/>
    </source>
</evidence>
<feature type="transmembrane region" description="Helical" evidence="6">
    <location>
        <begin position="49"/>
        <end position="69"/>
    </location>
</feature>
<comment type="similarity">
    <text evidence="2 6">Belongs to the drug/metabolite transporter (DMT) superfamily. Plant drug/metabolite exporter (P-DME) (TC 2.A.7.4) family.</text>
</comment>
<feature type="transmembrane region" description="Helical" evidence="6">
    <location>
        <begin position="257"/>
        <end position="280"/>
    </location>
</feature>
<dbReference type="PANTHER" id="PTHR31218">
    <property type="entry name" value="WAT1-RELATED PROTEIN"/>
    <property type="match status" value="1"/>
</dbReference>
<evidence type="ECO:0000256" key="3">
    <source>
        <dbReference type="ARBA" id="ARBA00022692"/>
    </source>
</evidence>
<dbReference type="GeneID" id="115734305"/>
<feature type="transmembrane region" description="Helical" evidence="6">
    <location>
        <begin position="176"/>
        <end position="196"/>
    </location>
</feature>
<feature type="transmembrane region" description="Helical" evidence="6">
    <location>
        <begin position="114"/>
        <end position="138"/>
    </location>
</feature>
<name>A0A8B8NEK7_9MYRT</name>
<protein>
    <recommendedName>
        <fullName evidence="6">WAT1-related protein</fullName>
    </recommendedName>
</protein>
<keyword evidence="5 6" id="KW-0472">Membrane</keyword>
<dbReference type="GO" id="GO:0022857">
    <property type="term" value="F:transmembrane transporter activity"/>
    <property type="evidence" value="ECO:0007669"/>
    <property type="project" value="InterPro"/>
</dbReference>
<dbReference type="RefSeq" id="XP_030520897.2">
    <property type="nucleotide sequence ID" value="XM_030665037.2"/>
</dbReference>
<keyword evidence="4 6" id="KW-1133">Transmembrane helix</keyword>
<evidence type="ECO:0000256" key="2">
    <source>
        <dbReference type="ARBA" id="ARBA00007635"/>
    </source>
</evidence>
<evidence type="ECO:0000313" key="9">
    <source>
        <dbReference type="Proteomes" id="UP000827889"/>
    </source>
</evidence>
<gene>
    <name evidence="10" type="primary">LOC115734305</name>
</gene>
<feature type="region of interest" description="Disordered" evidence="7">
    <location>
        <begin position="378"/>
        <end position="403"/>
    </location>
</feature>
<feature type="domain" description="EamA" evidence="8">
    <location>
        <begin position="56"/>
        <end position="194"/>
    </location>
</feature>
<reference evidence="10" key="1">
    <citation type="submission" date="2025-08" db="UniProtKB">
        <authorList>
            <consortium name="RefSeq"/>
        </authorList>
    </citation>
    <scope>IDENTIFICATION</scope>
    <source>
        <tissue evidence="10">Leaf</tissue>
    </source>
</reference>
<evidence type="ECO:0000256" key="1">
    <source>
        <dbReference type="ARBA" id="ARBA00004141"/>
    </source>
</evidence>
<evidence type="ECO:0000256" key="7">
    <source>
        <dbReference type="SAM" id="MobiDB-lite"/>
    </source>
</evidence>
<feature type="transmembrane region" description="Helical" evidence="6">
    <location>
        <begin position="349"/>
        <end position="368"/>
    </location>
</feature>
<accession>A0A8B8NEK7</accession>
<organism evidence="9 10">
    <name type="scientific">Rhodamnia argentea</name>
    <dbReference type="NCBI Taxonomy" id="178133"/>
    <lineage>
        <taxon>Eukaryota</taxon>
        <taxon>Viridiplantae</taxon>
        <taxon>Streptophyta</taxon>
        <taxon>Embryophyta</taxon>
        <taxon>Tracheophyta</taxon>
        <taxon>Spermatophyta</taxon>
        <taxon>Magnoliopsida</taxon>
        <taxon>eudicotyledons</taxon>
        <taxon>Gunneridae</taxon>
        <taxon>Pentapetalae</taxon>
        <taxon>rosids</taxon>
        <taxon>malvids</taxon>
        <taxon>Myrtales</taxon>
        <taxon>Myrtaceae</taxon>
        <taxon>Myrtoideae</taxon>
        <taxon>Myrteae</taxon>
        <taxon>Australasian group</taxon>
        <taxon>Rhodamnia</taxon>
    </lineage>
</organism>
<dbReference type="InterPro" id="IPR030184">
    <property type="entry name" value="WAT1-related"/>
</dbReference>
<evidence type="ECO:0000256" key="5">
    <source>
        <dbReference type="ARBA" id="ARBA00023136"/>
    </source>
</evidence>
<feature type="domain" description="EamA" evidence="8">
    <location>
        <begin position="229"/>
        <end position="366"/>
    </location>
</feature>
<dbReference type="InterPro" id="IPR037185">
    <property type="entry name" value="EmrE-like"/>
</dbReference>
<dbReference type="KEGG" id="rarg:115734305"/>
<feature type="transmembrane region" description="Helical" evidence="6">
    <location>
        <begin position="323"/>
        <end position="343"/>
    </location>
</feature>